<dbReference type="RefSeq" id="WP_147291412.1">
    <property type="nucleotide sequence ID" value="NZ_UFWZ01000001.1"/>
</dbReference>
<dbReference type="AlphaFoldDB" id="A0A381J8V5"/>
<dbReference type="OrthoDB" id="1985127at2"/>
<sequence>MFLLDMPNFIPKYKEHESYGHKGKGGENLKNILIKASKGYCMYCYAKILIDRKNFGQLEHSIEKFNCNKLVNCPANISITCSKCNGSFKKKSEKIRKLTRVEIDNFEAFSECNITCIDACNGYSDLRNIYTKKKEGEIILQPFGIKNNDTQNVYLIQYDILNQKFVPSNTYNYQDKEKEFIIKHINRFNLNDPKYRTKEFLYFIEDAIEYNAIPKKNRYCNLVVDLFIERMRILPKEKAIKICNLIYTQLTVKDKN</sequence>
<name>A0A381J8V5_9CLOT</name>
<gene>
    <name evidence="1" type="ORF">NCTC9836_01136</name>
</gene>
<keyword evidence="1" id="KW-0378">Hydrolase</keyword>
<organism evidence="1 2">
    <name type="scientific">Clostridium putrefaciens</name>
    <dbReference type="NCBI Taxonomy" id="99675"/>
    <lineage>
        <taxon>Bacteria</taxon>
        <taxon>Bacillati</taxon>
        <taxon>Bacillota</taxon>
        <taxon>Clostridia</taxon>
        <taxon>Eubacteriales</taxon>
        <taxon>Clostridiaceae</taxon>
        <taxon>Clostridium</taxon>
    </lineage>
</organism>
<evidence type="ECO:0000313" key="2">
    <source>
        <dbReference type="Proteomes" id="UP000254664"/>
    </source>
</evidence>
<proteinExistence type="predicted"/>
<accession>A0A381J8V5</accession>
<reference evidence="1 2" key="1">
    <citation type="submission" date="2018-06" db="EMBL/GenBank/DDBJ databases">
        <authorList>
            <consortium name="Pathogen Informatics"/>
            <person name="Doyle S."/>
        </authorList>
    </citation>
    <scope>NUCLEOTIDE SEQUENCE [LARGE SCALE GENOMIC DNA]</scope>
    <source>
        <strain evidence="1 2">NCTC9836</strain>
    </source>
</reference>
<keyword evidence="2" id="KW-1185">Reference proteome</keyword>
<dbReference type="Proteomes" id="UP000254664">
    <property type="component" value="Unassembled WGS sequence"/>
</dbReference>
<evidence type="ECO:0000313" key="1">
    <source>
        <dbReference type="EMBL" id="SUY46827.1"/>
    </source>
</evidence>
<dbReference type="GO" id="GO:0004519">
    <property type="term" value="F:endonuclease activity"/>
    <property type="evidence" value="ECO:0007669"/>
    <property type="project" value="UniProtKB-KW"/>
</dbReference>
<dbReference type="EMBL" id="UFWZ01000001">
    <property type="protein sequence ID" value="SUY46827.1"/>
    <property type="molecule type" value="Genomic_DNA"/>
</dbReference>
<protein>
    <submittedName>
        <fullName evidence="1">HNH endonuclease</fullName>
    </submittedName>
</protein>
<keyword evidence="1" id="KW-0255">Endonuclease</keyword>
<keyword evidence="1" id="KW-0540">Nuclease</keyword>